<dbReference type="Proteomes" id="UP000265520">
    <property type="component" value="Unassembled WGS sequence"/>
</dbReference>
<reference evidence="1 2" key="1">
    <citation type="journal article" date="2018" name="Front. Plant Sci.">
        <title>Red Clover (Trifolium pratense) and Zigzag Clover (T. medium) - A Picture of Genomic Similarities and Differences.</title>
        <authorList>
            <person name="Dluhosova J."/>
            <person name="Istvanek J."/>
            <person name="Nedelnik J."/>
            <person name="Repkova J."/>
        </authorList>
    </citation>
    <scope>NUCLEOTIDE SEQUENCE [LARGE SCALE GENOMIC DNA]</scope>
    <source>
        <strain evidence="2">cv. 10/8</strain>
        <tissue evidence="1">Leaf</tissue>
    </source>
</reference>
<name>A0A392W326_9FABA</name>
<evidence type="ECO:0000313" key="1">
    <source>
        <dbReference type="EMBL" id="MCI94707.1"/>
    </source>
</evidence>
<protein>
    <submittedName>
        <fullName evidence="1">Uncharacterized protein</fullName>
    </submittedName>
</protein>
<feature type="non-terminal residue" evidence="1">
    <location>
        <position position="1"/>
    </location>
</feature>
<keyword evidence="2" id="KW-1185">Reference proteome</keyword>
<dbReference type="EMBL" id="LXQA011363973">
    <property type="protein sequence ID" value="MCI94707.1"/>
    <property type="molecule type" value="Genomic_DNA"/>
</dbReference>
<evidence type="ECO:0000313" key="2">
    <source>
        <dbReference type="Proteomes" id="UP000265520"/>
    </source>
</evidence>
<accession>A0A392W326</accession>
<comment type="caution">
    <text evidence="1">The sequence shown here is derived from an EMBL/GenBank/DDBJ whole genome shotgun (WGS) entry which is preliminary data.</text>
</comment>
<proteinExistence type="predicted"/>
<dbReference type="AlphaFoldDB" id="A0A392W326"/>
<sequence length="27" mass="3193">LKILYKWIVMCLDMLVMNLAEMTGIYS</sequence>
<organism evidence="1 2">
    <name type="scientific">Trifolium medium</name>
    <dbReference type="NCBI Taxonomy" id="97028"/>
    <lineage>
        <taxon>Eukaryota</taxon>
        <taxon>Viridiplantae</taxon>
        <taxon>Streptophyta</taxon>
        <taxon>Embryophyta</taxon>
        <taxon>Tracheophyta</taxon>
        <taxon>Spermatophyta</taxon>
        <taxon>Magnoliopsida</taxon>
        <taxon>eudicotyledons</taxon>
        <taxon>Gunneridae</taxon>
        <taxon>Pentapetalae</taxon>
        <taxon>rosids</taxon>
        <taxon>fabids</taxon>
        <taxon>Fabales</taxon>
        <taxon>Fabaceae</taxon>
        <taxon>Papilionoideae</taxon>
        <taxon>50 kb inversion clade</taxon>
        <taxon>NPAAA clade</taxon>
        <taxon>Hologalegina</taxon>
        <taxon>IRL clade</taxon>
        <taxon>Trifolieae</taxon>
        <taxon>Trifolium</taxon>
    </lineage>
</organism>